<keyword evidence="1" id="KW-0175">Coiled coil</keyword>
<dbReference type="RefSeq" id="WP_317490568.1">
    <property type="nucleotide sequence ID" value="NZ_CP136051.1"/>
</dbReference>
<evidence type="ECO:0000256" key="1">
    <source>
        <dbReference type="SAM" id="Coils"/>
    </source>
</evidence>
<evidence type="ECO:0000256" key="2">
    <source>
        <dbReference type="SAM" id="Phobius"/>
    </source>
</evidence>
<protein>
    <submittedName>
        <fullName evidence="3">Uncharacterized protein</fullName>
    </submittedName>
</protein>
<gene>
    <name evidence="3" type="ORF">RT717_04665</name>
</gene>
<name>A0ABZ0ISB8_9BACT</name>
<proteinExistence type="predicted"/>
<feature type="transmembrane region" description="Helical" evidence="2">
    <location>
        <begin position="87"/>
        <end position="104"/>
    </location>
</feature>
<evidence type="ECO:0000313" key="3">
    <source>
        <dbReference type="EMBL" id="WOK07920.1"/>
    </source>
</evidence>
<feature type="transmembrane region" description="Helical" evidence="2">
    <location>
        <begin position="134"/>
        <end position="152"/>
    </location>
</feature>
<reference evidence="3 4" key="1">
    <citation type="journal article" date="2023" name="Microbiol. Resour. Announc.">
        <title>Complete Genome Sequence of Imperialibacter roseus strain P4T.</title>
        <authorList>
            <person name="Tizabi D.R."/>
            <person name="Bachvaroff T."/>
            <person name="Hill R.T."/>
        </authorList>
    </citation>
    <scope>NUCLEOTIDE SEQUENCE [LARGE SCALE GENOMIC DNA]</scope>
    <source>
        <strain evidence="3 4">P4T</strain>
    </source>
</reference>
<keyword evidence="2" id="KW-0812">Transmembrane</keyword>
<dbReference type="EMBL" id="CP136051">
    <property type="protein sequence ID" value="WOK07920.1"/>
    <property type="molecule type" value="Genomic_DNA"/>
</dbReference>
<feature type="coiled-coil region" evidence="1">
    <location>
        <begin position="163"/>
        <end position="204"/>
    </location>
</feature>
<accession>A0ABZ0ISB8</accession>
<feature type="transmembrane region" description="Helical" evidence="2">
    <location>
        <begin position="111"/>
        <end position="128"/>
    </location>
</feature>
<sequence>MIVRNIEKFFLNTLLRISILGVSFILLSSIVFRPENILSTIVSLIILLACIAAYKLRDKYPTQAVLLLTSTTLLVVAYQRITAPHATITLAVVMIVGFIISVMLKGRTMWVMHGITFILLNTVFVFHVSEKVTACITFSILYFIITFATAVLKGSYDGIHYHLRNTNLELQRRANEIAAQNKELHATQAELSLLNQNLEKIVSERTARIKSQNEMLIRYGHINAHHLRGPVARLLGLAAVYKLGSDMQPDQLVEKMIAQANEIDAVVRKINADLDSNNMGWKSED</sequence>
<dbReference type="Proteomes" id="UP001302349">
    <property type="component" value="Chromosome"/>
</dbReference>
<feature type="transmembrane region" description="Helical" evidence="2">
    <location>
        <begin position="37"/>
        <end position="56"/>
    </location>
</feature>
<keyword evidence="2" id="KW-1133">Transmembrane helix</keyword>
<feature type="transmembrane region" description="Helical" evidence="2">
    <location>
        <begin position="9"/>
        <end position="31"/>
    </location>
</feature>
<evidence type="ECO:0000313" key="4">
    <source>
        <dbReference type="Proteomes" id="UP001302349"/>
    </source>
</evidence>
<keyword evidence="2" id="KW-0472">Membrane</keyword>
<organism evidence="3 4">
    <name type="scientific">Imperialibacter roseus</name>
    <dbReference type="NCBI Taxonomy" id="1324217"/>
    <lineage>
        <taxon>Bacteria</taxon>
        <taxon>Pseudomonadati</taxon>
        <taxon>Bacteroidota</taxon>
        <taxon>Cytophagia</taxon>
        <taxon>Cytophagales</taxon>
        <taxon>Flammeovirgaceae</taxon>
        <taxon>Imperialibacter</taxon>
    </lineage>
</organism>
<keyword evidence="4" id="KW-1185">Reference proteome</keyword>